<keyword evidence="2" id="KW-1185">Reference proteome</keyword>
<gene>
    <name evidence="1" type="ORF">RASY3_14695</name>
</gene>
<name>A0A011UZF3_RUMAL</name>
<evidence type="ECO:0000313" key="1">
    <source>
        <dbReference type="EMBL" id="EXM38557.1"/>
    </source>
</evidence>
<proteinExistence type="predicted"/>
<evidence type="ECO:0008006" key="3">
    <source>
        <dbReference type="Google" id="ProtNLM"/>
    </source>
</evidence>
<sequence length="87" mass="10031">MKLMYKLKQKDSNLQGYSYRQITAIPICPMCYKELGHMLTSDTKFCPFCGAQIESNSIISVSLNAFEFNGEYLLKHNDIAIERDKGW</sequence>
<dbReference type="EMBL" id="JEOB01000004">
    <property type="protein sequence ID" value="EXM38557.1"/>
    <property type="molecule type" value="Genomic_DNA"/>
</dbReference>
<evidence type="ECO:0000313" key="2">
    <source>
        <dbReference type="Proteomes" id="UP000021369"/>
    </source>
</evidence>
<dbReference type="AlphaFoldDB" id="A0A011UZF3"/>
<dbReference type="Proteomes" id="UP000021369">
    <property type="component" value="Unassembled WGS sequence"/>
</dbReference>
<protein>
    <recommendedName>
        <fullName evidence="3">Zinc-ribbon domain-containing protein</fullName>
    </recommendedName>
</protein>
<organism evidence="1 2">
    <name type="scientific">Ruminococcus albus SY3</name>
    <dbReference type="NCBI Taxonomy" id="1341156"/>
    <lineage>
        <taxon>Bacteria</taxon>
        <taxon>Bacillati</taxon>
        <taxon>Bacillota</taxon>
        <taxon>Clostridia</taxon>
        <taxon>Eubacteriales</taxon>
        <taxon>Oscillospiraceae</taxon>
        <taxon>Ruminococcus</taxon>
    </lineage>
</organism>
<accession>A0A011UZF3</accession>
<comment type="caution">
    <text evidence="1">The sequence shown here is derived from an EMBL/GenBank/DDBJ whole genome shotgun (WGS) entry which is preliminary data.</text>
</comment>
<reference evidence="1 2" key="1">
    <citation type="submission" date="2013-06" db="EMBL/GenBank/DDBJ databases">
        <title>Rumen cellulosomics: divergent fiber-degrading strategies revealed by comparative genome-wide analysis of six Ruminococcal strains.</title>
        <authorList>
            <person name="Dassa B."/>
            <person name="Borovok I."/>
            <person name="Lamed R."/>
            <person name="Flint H."/>
            <person name="Yeoman C.J."/>
            <person name="White B."/>
            <person name="Bayer E.A."/>
        </authorList>
    </citation>
    <scope>NUCLEOTIDE SEQUENCE [LARGE SCALE GENOMIC DNA]</scope>
    <source>
        <strain evidence="1 2">SY3</strain>
    </source>
</reference>